<protein>
    <submittedName>
        <fullName evidence="1">RidA family protein</fullName>
    </submittedName>
</protein>
<sequence length="139" mass="15166">MEDRVRVSSGGPWEPMIGYCRAIRIGNRVVVAGTTATKGNDVVGIGDVYMQSVYVLKVIKKSLEAVGARVSDVIITRIYVTNMSNWKHVAKAHKEFFKETRPVTTIVEVTALIDPRLLVEIEVEAVISAGLAGRPGSHC</sequence>
<dbReference type="RefSeq" id="WP_268045593.1">
    <property type="nucleotide sequence ID" value="NZ_CP104064.1"/>
</dbReference>
<evidence type="ECO:0000313" key="1">
    <source>
        <dbReference type="EMBL" id="WAH38047.1"/>
    </source>
</evidence>
<dbReference type="Pfam" id="PF01042">
    <property type="entry name" value="Ribonuc_L-PSP"/>
    <property type="match status" value="1"/>
</dbReference>
<reference evidence="1" key="1">
    <citation type="submission" date="2022-08" db="EMBL/GenBank/DDBJ databases">
        <title>Alicyclobacillus dauci DSM2870, complete genome.</title>
        <authorList>
            <person name="Wang Q."/>
            <person name="Cai R."/>
            <person name="Wang Z."/>
        </authorList>
    </citation>
    <scope>NUCLEOTIDE SEQUENCE</scope>
    <source>
        <strain evidence="1">DSM 28700</strain>
    </source>
</reference>
<dbReference type="CDD" id="cd06154">
    <property type="entry name" value="YjgF_YER057c_UK114_like_6"/>
    <property type="match status" value="1"/>
</dbReference>
<dbReference type="SUPFAM" id="SSF55298">
    <property type="entry name" value="YjgF-like"/>
    <property type="match status" value="1"/>
</dbReference>
<dbReference type="PANTHER" id="PTHR43857:SF1">
    <property type="entry name" value="YJGH FAMILY PROTEIN"/>
    <property type="match status" value="1"/>
</dbReference>
<dbReference type="EMBL" id="CP104064">
    <property type="protein sequence ID" value="WAH38047.1"/>
    <property type="molecule type" value="Genomic_DNA"/>
</dbReference>
<dbReference type="PANTHER" id="PTHR43857">
    <property type="entry name" value="BLR7761 PROTEIN"/>
    <property type="match status" value="1"/>
</dbReference>
<keyword evidence="2" id="KW-1185">Reference proteome</keyword>
<dbReference type="InterPro" id="IPR006175">
    <property type="entry name" value="YjgF/YER057c/UK114"/>
</dbReference>
<evidence type="ECO:0000313" key="2">
    <source>
        <dbReference type="Proteomes" id="UP001164803"/>
    </source>
</evidence>
<proteinExistence type="predicted"/>
<gene>
    <name evidence="1" type="ORF">NZD86_06040</name>
</gene>
<dbReference type="Proteomes" id="UP001164803">
    <property type="component" value="Chromosome"/>
</dbReference>
<organism evidence="1 2">
    <name type="scientific">Alicyclobacillus dauci</name>
    <dbReference type="NCBI Taxonomy" id="1475485"/>
    <lineage>
        <taxon>Bacteria</taxon>
        <taxon>Bacillati</taxon>
        <taxon>Bacillota</taxon>
        <taxon>Bacilli</taxon>
        <taxon>Bacillales</taxon>
        <taxon>Alicyclobacillaceae</taxon>
        <taxon>Alicyclobacillus</taxon>
    </lineage>
</organism>
<dbReference type="Gene3D" id="3.30.1330.40">
    <property type="entry name" value="RutC-like"/>
    <property type="match status" value="1"/>
</dbReference>
<accession>A0ABY6Z610</accession>
<name>A0ABY6Z610_9BACL</name>
<dbReference type="InterPro" id="IPR035959">
    <property type="entry name" value="RutC-like_sf"/>
</dbReference>